<gene>
    <name evidence="2" type="ORF">IAB07_00670</name>
</gene>
<evidence type="ECO:0000256" key="1">
    <source>
        <dbReference type="SAM" id="Phobius"/>
    </source>
</evidence>
<evidence type="ECO:0000313" key="3">
    <source>
        <dbReference type="Proteomes" id="UP000824145"/>
    </source>
</evidence>
<dbReference type="EMBL" id="DVNJ01000001">
    <property type="protein sequence ID" value="HIU62266.1"/>
    <property type="molecule type" value="Genomic_DNA"/>
</dbReference>
<comment type="caution">
    <text evidence="2">The sequence shown here is derived from an EMBL/GenBank/DDBJ whole genome shotgun (WGS) entry which is preliminary data.</text>
</comment>
<dbReference type="AlphaFoldDB" id="A0A9D1MLC4"/>
<keyword evidence="1" id="KW-1133">Transmembrane helix</keyword>
<name>A0A9D1MLC4_9FIRM</name>
<protein>
    <submittedName>
        <fullName evidence="2">Uncharacterized protein</fullName>
    </submittedName>
</protein>
<reference evidence="2" key="2">
    <citation type="journal article" date="2021" name="PeerJ">
        <title>Extensive microbial diversity within the chicken gut microbiome revealed by metagenomics and culture.</title>
        <authorList>
            <person name="Gilroy R."/>
            <person name="Ravi A."/>
            <person name="Getino M."/>
            <person name="Pursley I."/>
            <person name="Horton D.L."/>
            <person name="Alikhan N.F."/>
            <person name="Baker D."/>
            <person name="Gharbi K."/>
            <person name="Hall N."/>
            <person name="Watson M."/>
            <person name="Adriaenssens E.M."/>
            <person name="Foster-Nyarko E."/>
            <person name="Jarju S."/>
            <person name="Secka A."/>
            <person name="Antonio M."/>
            <person name="Oren A."/>
            <person name="Chaudhuri R.R."/>
            <person name="La Ragione R."/>
            <person name="Hildebrand F."/>
            <person name="Pallen M.J."/>
        </authorList>
    </citation>
    <scope>NUCLEOTIDE SEQUENCE</scope>
    <source>
        <strain evidence="2">9366</strain>
    </source>
</reference>
<sequence length="149" mass="16956">MSYVIVSEKYSLKPLRALLLIAAIAGDIAAVFLFFAAFAEHLLFAAAAGVLLFDYLLRRISLETVFSYRYELREGELAVFKVKTGKSRRIAVFKAGEKLVPCDGSEEGKRLYGDSYFDLYAIKDRGKTYILSLDEYMYSLFTRREDDIS</sequence>
<feature type="transmembrane region" description="Helical" evidence="1">
    <location>
        <begin position="17"/>
        <end position="35"/>
    </location>
</feature>
<dbReference type="Proteomes" id="UP000824145">
    <property type="component" value="Unassembled WGS sequence"/>
</dbReference>
<keyword evidence="1" id="KW-0472">Membrane</keyword>
<organism evidence="2 3">
    <name type="scientific">Candidatus Caccalectryoclostridium excrementigallinarum</name>
    <dbReference type="NCBI Taxonomy" id="2840710"/>
    <lineage>
        <taxon>Bacteria</taxon>
        <taxon>Bacillati</taxon>
        <taxon>Bacillota</taxon>
        <taxon>Clostridia</taxon>
        <taxon>Christensenellales</taxon>
        <taxon>Christensenellaceae</taxon>
        <taxon>Christensenellaceae incertae sedis</taxon>
        <taxon>Candidatus Caccalectryoclostridium</taxon>
    </lineage>
</organism>
<keyword evidence="1" id="KW-0812">Transmembrane</keyword>
<accession>A0A9D1MLC4</accession>
<evidence type="ECO:0000313" key="2">
    <source>
        <dbReference type="EMBL" id="HIU62266.1"/>
    </source>
</evidence>
<proteinExistence type="predicted"/>
<reference evidence="2" key="1">
    <citation type="submission" date="2020-10" db="EMBL/GenBank/DDBJ databases">
        <authorList>
            <person name="Gilroy R."/>
        </authorList>
    </citation>
    <scope>NUCLEOTIDE SEQUENCE</scope>
    <source>
        <strain evidence="2">9366</strain>
    </source>
</reference>